<gene>
    <name evidence="2" type="ORF">NPIL_701131</name>
</gene>
<dbReference type="AlphaFoldDB" id="A0A8X6T8X9"/>
<protein>
    <submittedName>
        <fullName evidence="2">Uncharacterized protein</fullName>
    </submittedName>
</protein>
<proteinExistence type="predicted"/>
<reference evidence="2" key="1">
    <citation type="submission" date="2020-08" db="EMBL/GenBank/DDBJ databases">
        <title>Multicomponent nature underlies the extraordinary mechanical properties of spider dragline silk.</title>
        <authorList>
            <person name="Kono N."/>
            <person name="Nakamura H."/>
            <person name="Mori M."/>
            <person name="Yoshida Y."/>
            <person name="Ohtoshi R."/>
            <person name="Malay A.D."/>
            <person name="Moran D.A.P."/>
            <person name="Tomita M."/>
            <person name="Numata K."/>
            <person name="Arakawa K."/>
        </authorList>
    </citation>
    <scope>NUCLEOTIDE SEQUENCE</scope>
</reference>
<evidence type="ECO:0000313" key="2">
    <source>
        <dbReference type="EMBL" id="GFS82729.1"/>
    </source>
</evidence>
<organism evidence="2 3">
    <name type="scientific">Nephila pilipes</name>
    <name type="common">Giant wood spider</name>
    <name type="synonym">Nephila maculata</name>
    <dbReference type="NCBI Taxonomy" id="299642"/>
    <lineage>
        <taxon>Eukaryota</taxon>
        <taxon>Metazoa</taxon>
        <taxon>Ecdysozoa</taxon>
        <taxon>Arthropoda</taxon>
        <taxon>Chelicerata</taxon>
        <taxon>Arachnida</taxon>
        <taxon>Araneae</taxon>
        <taxon>Araneomorphae</taxon>
        <taxon>Entelegynae</taxon>
        <taxon>Araneoidea</taxon>
        <taxon>Nephilidae</taxon>
        <taxon>Nephila</taxon>
    </lineage>
</organism>
<feature type="region of interest" description="Disordered" evidence="1">
    <location>
        <begin position="103"/>
        <end position="124"/>
    </location>
</feature>
<evidence type="ECO:0000313" key="3">
    <source>
        <dbReference type="Proteomes" id="UP000887013"/>
    </source>
</evidence>
<feature type="compositionally biased region" description="Basic and acidic residues" evidence="1">
    <location>
        <begin position="103"/>
        <end position="113"/>
    </location>
</feature>
<accession>A0A8X6T8X9</accession>
<sequence>MSQCKACENSIFDNTRYLRHTLHSIRKALMVSNVKQQRTALKFITTTCLSTHSRIRASLTNSEHIPHQKVRMLPRFAVPGVLQSVTANPSAQLAMPAAARWNAKESHFGKEPQKPSGRPTHPPLNCSTLRQPWYWLQAETRAVFHTAELEDSIR</sequence>
<comment type="caution">
    <text evidence="2">The sequence shown here is derived from an EMBL/GenBank/DDBJ whole genome shotgun (WGS) entry which is preliminary data.</text>
</comment>
<dbReference type="EMBL" id="BMAW01051852">
    <property type="protein sequence ID" value="GFS82729.1"/>
    <property type="molecule type" value="Genomic_DNA"/>
</dbReference>
<keyword evidence="3" id="KW-1185">Reference proteome</keyword>
<evidence type="ECO:0000256" key="1">
    <source>
        <dbReference type="SAM" id="MobiDB-lite"/>
    </source>
</evidence>
<name>A0A8X6T8X9_NEPPI</name>
<dbReference type="Proteomes" id="UP000887013">
    <property type="component" value="Unassembled WGS sequence"/>
</dbReference>